<evidence type="ECO:0000256" key="1">
    <source>
        <dbReference type="ARBA" id="ARBA00010963"/>
    </source>
</evidence>
<dbReference type="Proteomes" id="UP000838878">
    <property type="component" value="Chromosome 7"/>
</dbReference>
<evidence type="ECO:0000256" key="4">
    <source>
        <dbReference type="ARBA" id="ARBA00022776"/>
    </source>
</evidence>
<comment type="similarity">
    <text evidence="1">Belongs to the BORA family.</text>
</comment>
<dbReference type="GO" id="GO:0019901">
    <property type="term" value="F:protein kinase binding"/>
    <property type="evidence" value="ECO:0007669"/>
    <property type="project" value="TreeGrafter"/>
</dbReference>
<accession>A0A8J9YDW7</accession>
<sequence length="670" mass="75332">MNYTNDNVDSPIYNKKSTPPTQGKVRNPFDKVLIEKLHTPICSPGMCKIYKKKHNGSFRWDIDQACTLVPADIVACNSQFEPSPDPALEKIAEEANEKFFSQEMVIPSPLEISKKVKPLLQPTDTSNIAINSFICEKTTTFREVSAQTVLTLPPKLPPEIENILQQFCTYTQDQNIYGEYEVTANGSLRRKLFFEEHSDIDHYDSEQTDDEVHIESQLQERPPSSYEAHTPVLFSPDLSRDLVAKGMKRTFGTPVQKGQASKPCYRNKILDVVDFVEPCFSPIEFRTPKRSGQDSATSSSIASASISPVVKIVSSDEEKNNFTSPESEAMATCLDCIVSGSECDKKATCFCKTPHKSILTRSTSLKDTSPYRKRFSLSEKRSLSMSSLNRSRSVQKLDFSMDMSIDGSIHNNSQADSEDSPDIKEIAWNLQEDKSIQKLLKISQKSDEIQSSTKIININLLDATPIKGKRKTNILHHISKIRASALSPAHMSLDNSLDNFDIPVIMENKIDFNTIDLKFLNENNTKSDSSSFKRVDSGFNENTFYANASSYYESAIKPSELTVTNTNINSSCSKSVLKETSNTNWMRVDSGFNENSTDSMQFYANDTSKKITSFQATDPKLQDKENEFDRFLIQNKNDAISMSDIFTDDLTFNCNFSSTPSKNKSRKVNS</sequence>
<dbReference type="GO" id="GO:0007088">
    <property type="term" value="P:regulation of mitotic nuclear division"/>
    <property type="evidence" value="ECO:0007669"/>
    <property type="project" value="TreeGrafter"/>
</dbReference>
<dbReference type="PRINTS" id="PR02038">
    <property type="entry name" value="AURORABORA"/>
</dbReference>
<evidence type="ECO:0000256" key="2">
    <source>
        <dbReference type="ARBA" id="ARBA00020055"/>
    </source>
</evidence>
<protein>
    <recommendedName>
        <fullName evidence="2">Protein aurora borealis</fullName>
    </recommendedName>
</protein>
<dbReference type="OrthoDB" id="10020858at2759"/>
<dbReference type="GO" id="GO:0005737">
    <property type="term" value="C:cytoplasm"/>
    <property type="evidence" value="ECO:0007669"/>
    <property type="project" value="TreeGrafter"/>
</dbReference>
<name>A0A8J9YDW7_9NEOP</name>
<dbReference type="GO" id="GO:0060236">
    <property type="term" value="P:regulation of mitotic spindle organization"/>
    <property type="evidence" value="ECO:0007669"/>
    <property type="project" value="TreeGrafter"/>
</dbReference>
<feature type="non-terminal residue" evidence="7">
    <location>
        <position position="670"/>
    </location>
</feature>
<reference evidence="7" key="1">
    <citation type="submission" date="2021-12" db="EMBL/GenBank/DDBJ databases">
        <authorList>
            <person name="Martin H S."/>
        </authorList>
    </citation>
    <scope>NUCLEOTIDE SEQUENCE</scope>
</reference>
<evidence type="ECO:0000256" key="6">
    <source>
        <dbReference type="SAM" id="MobiDB-lite"/>
    </source>
</evidence>
<gene>
    <name evidence="7" type="ORF">BINO364_LOCUS13988</name>
</gene>
<evidence type="ECO:0000256" key="5">
    <source>
        <dbReference type="ARBA" id="ARBA00023306"/>
    </source>
</evidence>
<dbReference type="EMBL" id="OV170227">
    <property type="protein sequence ID" value="CAH0728814.1"/>
    <property type="molecule type" value="Genomic_DNA"/>
</dbReference>
<keyword evidence="5" id="KW-0131">Cell cycle</keyword>
<evidence type="ECO:0000313" key="8">
    <source>
        <dbReference type="Proteomes" id="UP000838878"/>
    </source>
</evidence>
<dbReference type="PANTHER" id="PTHR14728:SF2">
    <property type="entry name" value="PROTEIN AURORA BOREALIS"/>
    <property type="match status" value="1"/>
</dbReference>
<dbReference type="InterPro" id="IPR023252">
    <property type="entry name" value="Aurora_borealis_protein"/>
</dbReference>
<dbReference type="PANTHER" id="PTHR14728">
    <property type="entry name" value="PROTEIN AURORA BOREALIS"/>
    <property type="match status" value="1"/>
</dbReference>
<keyword evidence="8" id="KW-1185">Reference proteome</keyword>
<dbReference type="Pfam" id="PF15280">
    <property type="entry name" value="BORA_N"/>
    <property type="match status" value="1"/>
</dbReference>
<evidence type="ECO:0000256" key="3">
    <source>
        <dbReference type="ARBA" id="ARBA00022618"/>
    </source>
</evidence>
<feature type="region of interest" description="Disordered" evidence="6">
    <location>
        <begin position="1"/>
        <end position="24"/>
    </location>
</feature>
<organism evidence="7 8">
    <name type="scientific">Brenthis ino</name>
    <name type="common">lesser marbled fritillary</name>
    <dbReference type="NCBI Taxonomy" id="405034"/>
    <lineage>
        <taxon>Eukaryota</taxon>
        <taxon>Metazoa</taxon>
        <taxon>Ecdysozoa</taxon>
        <taxon>Arthropoda</taxon>
        <taxon>Hexapoda</taxon>
        <taxon>Insecta</taxon>
        <taxon>Pterygota</taxon>
        <taxon>Neoptera</taxon>
        <taxon>Endopterygota</taxon>
        <taxon>Lepidoptera</taxon>
        <taxon>Glossata</taxon>
        <taxon>Ditrysia</taxon>
        <taxon>Papilionoidea</taxon>
        <taxon>Nymphalidae</taxon>
        <taxon>Heliconiinae</taxon>
        <taxon>Argynnini</taxon>
        <taxon>Brenthis</taxon>
    </lineage>
</organism>
<keyword evidence="3" id="KW-0132">Cell division</keyword>
<keyword evidence="4" id="KW-0498">Mitosis</keyword>
<dbReference type="AlphaFoldDB" id="A0A8J9YDW7"/>
<proteinExistence type="inferred from homology"/>
<dbReference type="GO" id="GO:0051301">
    <property type="term" value="P:cell division"/>
    <property type="evidence" value="ECO:0007669"/>
    <property type="project" value="UniProtKB-KW"/>
</dbReference>
<dbReference type="GO" id="GO:0005634">
    <property type="term" value="C:nucleus"/>
    <property type="evidence" value="ECO:0007669"/>
    <property type="project" value="TreeGrafter"/>
</dbReference>
<evidence type="ECO:0000313" key="7">
    <source>
        <dbReference type="EMBL" id="CAH0728814.1"/>
    </source>
</evidence>